<dbReference type="PATRIC" id="fig|155920.8.peg.3092"/>
<dbReference type="SUPFAM" id="SSF52935">
    <property type="entry name" value="PK C-terminal domain-like"/>
    <property type="match status" value="1"/>
</dbReference>
<dbReference type="HOGENOM" id="CLU_015439_0_2_6"/>
<evidence type="ECO:0000256" key="2">
    <source>
        <dbReference type="ARBA" id="ARBA00004997"/>
    </source>
</evidence>
<dbReference type="InterPro" id="IPR011037">
    <property type="entry name" value="Pyrv_Knase-like_insert_dom_sf"/>
</dbReference>
<evidence type="ECO:0000256" key="14">
    <source>
        <dbReference type="RuleBase" id="RU000504"/>
    </source>
</evidence>
<evidence type="ECO:0000256" key="6">
    <source>
        <dbReference type="ARBA" id="ARBA00022723"/>
    </source>
</evidence>
<comment type="pathway">
    <text evidence="2 14">Carbohydrate degradation; glycolysis; pyruvate from D-glyceraldehyde 3-phosphate: step 5/5.</text>
</comment>
<evidence type="ECO:0000256" key="10">
    <source>
        <dbReference type="ARBA" id="ARBA00022842"/>
    </source>
</evidence>
<evidence type="ECO:0000313" key="18">
    <source>
        <dbReference type="Proteomes" id="UP000027215"/>
    </source>
</evidence>
<dbReference type="AlphaFoldDB" id="A0A060H1Z0"/>
<dbReference type="UniPathway" id="UPA00109">
    <property type="reaction ID" value="UER00188"/>
</dbReference>
<evidence type="ECO:0000313" key="17">
    <source>
        <dbReference type="EMBL" id="AIC10789.1"/>
    </source>
</evidence>
<evidence type="ECO:0000256" key="13">
    <source>
        <dbReference type="NCBIfam" id="TIGR01064"/>
    </source>
</evidence>
<evidence type="ECO:0000256" key="12">
    <source>
        <dbReference type="ARBA" id="ARBA00023317"/>
    </source>
</evidence>
<dbReference type="Proteomes" id="UP000027215">
    <property type="component" value="Chromosome"/>
</dbReference>
<dbReference type="InterPro" id="IPR015806">
    <property type="entry name" value="Pyrv_Knase_insert_dom_sf"/>
</dbReference>
<dbReference type="InterPro" id="IPR001697">
    <property type="entry name" value="Pyr_Knase"/>
</dbReference>
<dbReference type="InterPro" id="IPR018209">
    <property type="entry name" value="Pyrv_Knase_AS"/>
</dbReference>
<dbReference type="InterPro" id="IPR040442">
    <property type="entry name" value="Pyrv_kinase-like_dom_sf"/>
</dbReference>
<gene>
    <name evidence="17" type="ORF">D934_13075</name>
</gene>
<dbReference type="NCBIfam" id="TIGR01064">
    <property type="entry name" value="pyruv_kin"/>
    <property type="match status" value="1"/>
</dbReference>
<dbReference type="InterPro" id="IPR015793">
    <property type="entry name" value="Pyrv_Knase_brl"/>
</dbReference>
<dbReference type="GO" id="GO:0004743">
    <property type="term" value="F:pyruvate kinase activity"/>
    <property type="evidence" value="ECO:0007669"/>
    <property type="project" value="UniProtKB-UniRule"/>
</dbReference>
<dbReference type="Pfam" id="PF00224">
    <property type="entry name" value="PK"/>
    <property type="match status" value="1"/>
</dbReference>
<dbReference type="Gene3D" id="3.40.1380.20">
    <property type="entry name" value="Pyruvate kinase, C-terminal domain"/>
    <property type="match status" value="1"/>
</dbReference>
<keyword evidence="11 14" id="KW-0324">Glycolysis</keyword>
<reference evidence="17 18" key="1">
    <citation type="submission" date="2013-08" db="EMBL/GenBank/DDBJ databases">
        <authorList>
            <person name="Stouthamer R."/>
            <person name="Nunney L."/>
        </authorList>
    </citation>
    <scope>NUCLEOTIDE SEQUENCE [LARGE SCALE GENOMIC DNA]</scope>
    <source>
        <strain evidence="18">ann-1</strain>
    </source>
</reference>
<dbReference type="Gene3D" id="2.40.33.10">
    <property type="entry name" value="PK beta-barrel domain-like"/>
    <property type="match status" value="1"/>
</dbReference>
<feature type="domain" description="Pyruvate kinase C-terminal" evidence="16">
    <location>
        <begin position="373"/>
        <end position="486"/>
    </location>
</feature>
<dbReference type="InterPro" id="IPR015813">
    <property type="entry name" value="Pyrv/PenolPyrv_kinase-like_dom"/>
</dbReference>
<evidence type="ECO:0000256" key="4">
    <source>
        <dbReference type="ARBA" id="ARBA00012142"/>
    </source>
</evidence>
<sequence>MLFLLASVKEAFFMSERQRRTRILATLGPATDPPGVLDALFKAGVNVVRLNFSHGDVSDQARRVAEVRAAAAHVGVEIGILADLPGPKIRIGRFTGGKVRLVAGARFDLLADSNASLGDATQVGVSYLGLPQDVAAGDVLLLDDGLMQLQVVQVQGARIVTTVLNDGVLSDRKGLNKQGGGLSLGALTDRDRELIRIVARMGIDFIAVSFCRHAEEMHEARRIARECGCDAALVSKIERAEAIVNLAEIVAASDVVMVARGDLGVEIGDAQLPGLQKKIIKEALLQNKVVITATQMLQSMVESPMPTRAEVLDVANAVIDGTDAVMLSAETATGDYPVKAVEAMARICLGAEHQFEFDTDYEMAQRNLQRADHAIAMATMFLSEHICLGGVVALTESGTTPRFLSRFRSHVPIYAFTRHEDVRRRMVLMRGVFPMRFDSRGLTPREAARATIRLLVECGCMSPGDRVVFTSGEHMETLGATNTLRLLEVGADGCVSGLWEL</sequence>
<evidence type="ECO:0000259" key="15">
    <source>
        <dbReference type="Pfam" id="PF00224"/>
    </source>
</evidence>
<evidence type="ECO:0000256" key="7">
    <source>
        <dbReference type="ARBA" id="ARBA00022741"/>
    </source>
</evidence>
<evidence type="ECO:0000256" key="9">
    <source>
        <dbReference type="ARBA" id="ARBA00022840"/>
    </source>
</evidence>
<evidence type="ECO:0000256" key="5">
    <source>
        <dbReference type="ARBA" id="ARBA00022679"/>
    </source>
</evidence>
<dbReference type="PROSITE" id="PS00110">
    <property type="entry name" value="PYRUVATE_KINASE"/>
    <property type="match status" value="1"/>
</dbReference>
<dbReference type="GO" id="GO:0016301">
    <property type="term" value="F:kinase activity"/>
    <property type="evidence" value="ECO:0007669"/>
    <property type="project" value="UniProtKB-KW"/>
</dbReference>
<dbReference type="GO" id="GO:0000287">
    <property type="term" value="F:magnesium ion binding"/>
    <property type="evidence" value="ECO:0007669"/>
    <property type="project" value="UniProtKB-UniRule"/>
</dbReference>
<name>A0A060H1Z0_XYLFS</name>
<comment type="similarity">
    <text evidence="3 14">Belongs to the pyruvate kinase family.</text>
</comment>
<dbReference type="PRINTS" id="PR01050">
    <property type="entry name" value="PYRUVTKNASE"/>
</dbReference>
<comment type="catalytic activity">
    <reaction evidence="14">
        <text>pyruvate + ATP = phosphoenolpyruvate + ADP + H(+)</text>
        <dbReference type="Rhea" id="RHEA:18157"/>
        <dbReference type="ChEBI" id="CHEBI:15361"/>
        <dbReference type="ChEBI" id="CHEBI:15378"/>
        <dbReference type="ChEBI" id="CHEBI:30616"/>
        <dbReference type="ChEBI" id="CHEBI:58702"/>
        <dbReference type="ChEBI" id="CHEBI:456216"/>
        <dbReference type="EC" id="2.7.1.40"/>
    </reaction>
</comment>
<evidence type="ECO:0000256" key="1">
    <source>
        <dbReference type="ARBA" id="ARBA00001958"/>
    </source>
</evidence>
<dbReference type="EMBL" id="CP006696">
    <property type="protein sequence ID" value="AIC10789.1"/>
    <property type="molecule type" value="Genomic_DNA"/>
</dbReference>
<feature type="domain" description="Pyruvate kinase barrel" evidence="15">
    <location>
        <begin position="19"/>
        <end position="341"/>
    </location>
</feature>
<keyword evidence="8 14" id="KW-0418">Kinase</keyword>
<keyword evidence="9" id="KW-0067">ATP-binding</keyword>
<dbReference type="NCBIfam" id="NF004491">
    <property type="entry name" value="PRK05826.1"/>
    <property type="match status" value="1"/>
</dbReference>
<dbReference type="Pfam" id="PF02887">
    <property type="entry name" value="PK_C"/>
    <property type="match status" value="1"/>
</dbReference>
<dbReference type="FunFam" id="2.40.33.10:FF:000001">
    <property type="entry name" value="Pyruvate kinase"/>
    <property type="match status" value="1"/>
</dbReference>
<evidence type="ECO:0000259" key="16">
    <source>
        <dbReference type="Pfam" id="PF02887"/>
    </source>
</evidence>
<keyword evidence="5 14" id="KW-0808">Transferase</keyword>
<keyword evidence="6" id="KW-0479">Metal-binding</keyword>
<dbReference type="GO" id="GO:0030955">
    <property type="term" value="F:potassium ion binding"/>
    <property type="evidence" value="ECO:0007669"/>
    <property type="project" value="UniProtKB-UniRule"/>
</dbReference>
<proteinExistence type="inferred from homology"/>
<dbReference type="SUPFAM" id="SSF51621">
    <property type="entry name" value="Phosphoenolpyruvate/pyruvate domain"/>
    <property type="match status" value="1"/>
</dbReference>
<keyword evidence="10 14" id="KW-0460">Magnesium</keyword>
<comment type="cofactor">
    <cofactor evidence="1">
        <name>K(+)</name>
        <dbReference type="ChEBI" id="CHEBI:29103"/>
    </cofactor>
</comment>
<dbReference type="InterPro" id="IPR015795">
    <property type="entry name" value="Pyrv_Knase_C"/>
</dbReference>
<dbReference type="SUPFAM" id="SSF50800">
    <property type="entry name" value="PK beta-barrel domain-like"/>
    <property type="match status" value="1"/>
</dbReference>
<dbReference type="GO" id="GO:0005524">
    <property type="term" value="F:ATP binding"/>
    <property type="evidence" value="ECO:0007669"/>
    <property type="project" value="UniProtKB-KW"/>
</dbReference>
<dbReference type="PANTHER" id="PTHR11817">
    <property type="entry name" value="PYRUVATE KINASE"/>
    <property type="match status" value="1"/>
</dbReference>
<organism evidence="17 18">
    <name type="scientific">Xylella fastidiosa subsp. sandyi Ann-1</name>
    <dbReference type="NCBI Taxonomy" id="155920"/>
    <lineage>
        <taxon>Bacteria</taxon>
        <taxon>Pseudomonadati</taxon>
        <taxon>Pseudomonadota</taxon>
        <taxon>Gammaproteobacteria</taxon>
        <taxon>Lysobacterales</taxon>
        <taxon>Lysobacteraceae</taxon>
        <taxon>Xylella</taxon>
    </lineage>
</organism>
<dbReference type="KEGG" id="xfs:D934_13075"/>
<dbReference type="EC" id="2.7.1.40" evidence="4 13"/>
<evidence type="ECO:0000256" key="3">
    <source>
        <dbReference type="ARBA" id="ARBA00008663"/>
    </source>
</evidence>
<evidence type="ECO:0000256" key="11">
    <source>
        <dbReference type="ARBA" id="ARBA00023152"/>
    </source>
</evidence>
<protein>
    <recommendedName>
        <fullName evidence="4 13">Pyruvate kinase</fullName>
        <ecNumber evidence="4 13">2.7.1.40</ecNumber>
    </recommendedName>
</protein>
<keyword evidence="12 17" id="KW-0670">Pyruvate</keyword>
<keyword evidence="7" id="KW-0547">Nucleotide-binding</keyword>
<dbReference type="InterPro" id="IPR036918">
    <property type="entry name" value="Pyrv_Knase_C_sf"/>
</dbReference>
<accession>A0A060H1Z0</accession>
<evidence type="ECO:0000256" key="8">
    <source>
        <dbReference type="ARBA" id="ARBA00022777"/>
    </source>
</evidence>
<dbReference type="Gene3D" id="3.20.20.60">
    <property type="entry name" value="Phosphoenolpyruvate-binding domains"/>
    <property type="match status" value="1"/>
</dbReference>